<dbReference type="InterPro" id="IPR004045">
    <property type="entry name" value="Glutathione_S-Trfase_N"/>
</dbReference>
<evidence type="ECO:0000313" key="3">
    <source>
        <dbReference type="Proteomes" id="UP000258102"/>
    </source>
</evidence>
<dbReference type="PROSITE" id="PS50404">
    <property type="entry name" value="GST_NTER"/>
    <property type="match status" value="1"/>
</dbReference>
<dbReference type="Gene3D" id="3.40.30.10">
    <property type="entry name" value="Glutaredoxin"/>
    <property type="match status" value="1"/>
</dbReference>
<feature type="domain" description="GST N-terminal" evidence="1">
    <location>
        <begin position="58"/>
        <end position="140"/>
    </location>
</feature>
<evidence type="ECO:0000313" key="2">
    <source>
        <dbReference type="EMBL" id="AXR01338.1"/>
    </source>
</evidence>
<dbReference type="Pfam" id="PF13417">
    <property type="entry name" value="GST_N_3"/>
    <property type="match status" value="1"/>
</dbReference>
<organism evidence="2 3">
    <name type="scientific">Pseudoalteromonas piscicida</name>
    <dbReference type="NCBI Taxonomy" id="43662"/>
    <lineage>
        <taxon>Bacteria</taxon>
        <taxon>Pseudomonadati</taxon>
        <taxon>Pseudomonadota</taxon>
        <taxon>Gammaproteobacteria</taxon>
        <taxon>Alteromonadales</taxon>
        <taxon>Pseudoalteromonadaceae</taxon>
        <taxon>Pseudoalteromonas</taxon>
    </lineage>
</organism>
<reference evidence="2 3" key="1">
    <citation type="submission" date="2018-08" db="EMBL/GenBank/DDBJ databases">
        <title>Whole Genome Sequences of Two Pseudoalteromonas piscicida Strains, DE1-A and DE2-A, which Exhibit Strong Antibacterial Activity against Vibrio vulnificus.</title>
        <authorList>
            <person name="Richards G.P."/>
            <person name="Needleman D.S."/>
            <person name="Watson M.A."/>
            <person name="Polson S.W."/>
        </authorList>
    </citation>
    <scope>NUCLEOTIDE SEQUENCE [LARGE SCALE GENOMIC DNA]</scope>
    <source>
        <strain evidence="2 3">DE2-A</strain>
    </source>
</reference>
<accession>A0AAD0W3P8</accession>
<evidence type="ECO:0000259" key="1">
    <source>
        <dbReference type="PROSITE" id="PS50404"/>
    </source>
</evidence>
<name>A0AAD0W3P8_PSEO7</name>
<dbReference type="EMBL" id="CP031761">
    <property type="protein sequence ID" value="AXR01338.1"/>
    <property type="molecule type" value="Genomic_DNA"/>
</dbReference>
<protein>
    <submittedName>
        <fullName evidence="2">Glutaredoxin</fullName>
    </submittedName>
</protein>
<dbReference type="SFLD" id="SFLDG01181">
    <property type="entry name" value="SUF2"/>
    <property type="match status" value="1"/>
</dbReference>
<dbReference type="Proteomes" id="UP000258102">
    <property type="component" value="Chromosome 1"/>
</dbReference>
<dbReference type="KEGG" id="ppis:B1L02_13720"/>
<dbReference type="SUPFAM" id="SSF52833">
    <property type="entry name" value="Thioredoxin-like"/>
    <property type="match status" value="1"/>
</dbReference>
<dbReference type="PROSITE" id="PS51354">
    <property type="entry name" value="GLUTAREDOXIN_2"/>
    <property type="match status" value="1"/>
</dbReference>
<dbReference type="InterPro" id="IPR040079">
    <property type="entry name" value="Glutathione_S-Trfase"/>
</dbReference>
<sequence>MLNSPTSFLANLAKGLGNVMQFVRWFLGRLILLFDFIFTPRSKKRAAEQQQKLDAMTANLKLYQFKACPFCVKVRRAAKREGLKLETRDAKNDEQYRQELLEQGGKVKVPCLRIEEQGKVTWLYESNDIVAYLEKLEKAA</sequence>
<proteinExistence type="predicted"/>
<gene>
    <name evidence="2" type="ORF">D0511_04015</name>
</gene>
<dbReference type="SFLD" id="SFLDG01201">
    <property type="entry name" value="SUF2.1"/>
    <property type="match status" value="1"/>
</dbReference>
<dbReference type="InterPro" id="IPR036249">
    <property type="entry name" value="Thioredoxin-like_sf"/>
</dbReference>
<dbReference type="AlphaFoldDB" id="A0AAD0W3P8"/>
<dbReference type="SFLD" id="SFLDS00019">
    <property type="entry name" value="Glutathione_Transferase_(cytos"/>
    <property type="match status" value="1"/>
</dbReference>